<feature type="compositionally biased region" description="Polar residues" evidence="1">
    <location>
        <begin position="1"/>
        <end position="27"/>
    </location>
</feature>
<keyword evidence="3" id="KW-1185">Reference proteome</keyword>
<proteinExistence type="predicted"/>
<evidence type="ECO:0000313" key="3">
    <source>
        <dbReference type="Proteomes" id="UP000215694"/>
    </source>
</evidence>
<dbReference type="InterPro" id="IPR008983">
    <property type="entry name" value="Tumour_necrosis_fac-like_dom"/>
</dbReference>
<dbReference type="InterPro" id="IPR008160">
    <property type="entry name" value="Collagen"/>
</dbReference>
<feature type="compositionally biased region" description="Low complexity" evidence="1">
    <location>
        <begin position="89"/>
        <end position="103"/>
    </location>
</feature>
<dbReference type="Gene3D" id="2.60.120.40">
    <property type="match status" value="1"/>
</dbReference>
<dbReference type="PANTHER" id="PTHR24637:SF377">
    <property type="entry name" value="COLLAGEN TYPE IX ALPHA 1 CHAIN"/>
    <property type="match status" value="1"/>
</dbReference>
<reference evidence="2 3" key="1">
    <citation type="journal article" date="2017" name="Genome Announc.">
        <title>Draft Genome Sequence of Romboutsia weinsteinii sp. nov. Strain CCRI-19649(T) Isolated from Surface Water.</title>
        <authorList>
            <person name="Maheux A.F."/>
            <person name="Boudreau D.K."/>
            <person name="Berube E."/>
            <person name="Boissinot M."/>
            <person name="Cantin P."/>
            <person name="Raymond F."/>
            <person name="Corbeil J."/>
            <person name="Omar R.F."/>
            <person name="Bergeron M.G."/>
        </authorList>
    </citation>
    <scope>NUCLEOTIDE SEQUENCE [LARGE SCALE GENOMIC DNA]</scope>
    <source>
        <strain evidence="2 3">CCRI-19649</strain>
    </source>
</reference>
<feature type="non-terminal residue" evidence="2">
    <location>
        <position position="1"/>
    </location>
</feature>
<name>A0A371IZG7_9FIRM</name>
<feature type="region of interest" description="Disordered" evidence="1">
    <location>
        <begin position="1"/>
        <end position="103"/>
    </location>
</feature>
<protein>
    <submittedName>
        <fullName evidence="2">Collagen-like protein</fullName>
    </submittedName>
</protein>
<evidence type="ECO:0000256" key="1">
    <source>
        <dbReference type="SAM" id="MobiDB-lite"/>
    </source>
</evidence>
<accession>A0A371IZG7</accession>
<dbReference type="PANTHER" id="PTHR24637">
    <property type="entry name" value="COLLAGEN"/>
    <property type="match status" value="1"/>
</dbReference>
<evidence type="ECO:0000313" key="2">
    <source>
        <dbReference type="EMBL" id="RDY25875.1"/>
    </source>
</evidence>
<sequence>GPTGNTGEPGQQGSMGITGPTGSQGEPGQQGLIGPTGNTGEPGQQGSIGPTGEPGQQGLIGPTGVTGEAGQQGSIGPKGVTGEAGQQGSIGPTGPTGDTGTSIPVEGALFIRTDTTPVLGGESIEFNNTVYNSTVDNFLVNGDGIEITKPGLYSIDWWLWENAVDVGLAMQISIVLRITDNNTANYISSYEPISQMVLYGQGLINVTNIPTIIRIINDNEGNFEFSVDSSMSGSIKIVGYPTQT</sequence>
<dbReference type="EMBL" id="NOJY02000043">
    <property type="protein sequence ID" value="RDY25875.1"/>
    <property type="molecule type" value="Genomic_DNA"/>
</dbReference>
<dbReference type="AlphaFoldDB" id="A0A371IZG7"/>
<dbReference type="Proteomes" id="UP000215694">
    <property type="component" value="Unassembled WGS sequence"/>
</dbReference>
<organism evidence="2 3">
    <name type="scientific">Romboutsia weinsteinii</name>
    <dbReference type="NCBI Taxonomy" id="2020949"/>
    <lineage>
        <taxon>Bacteria</taxon>
        <taxon>Bacillati</taxon>
        <taxon>Bacillota</taxon>
        <taxon>Clostridia</taxon>
        <taxon>Peptostreptococcales</taxon>
        <taxon>Peptostreptococcaceae</taxon>
        <taxon>Romboutsia</taxon>
    </lineage>
</organism>
<dbReference type="Pfam" id="PF01391">
    <property type="entry name" value="Collagen"/>
    <property type="match status" value="1"/>
</dbReference>
<keyword evidence="2" id="KW-0176">Collagen</keyword>
<gene>
    <name evidence="2" type="ORF">CHL78_015915</name>
</gene>
<comment type="caution">
    <text evidence="2">The sequence shown here is derived from an EMBL/GenBank/DDBJ whole genome shotgun (WGS) entry which is preliminary data.</text>
</comment>
<feature type="compositionally biased region" description="Polar residues" evidence="1">
    <location>
        <begin position="36"/>
        <end position="48"/>
    </location>
</feature>